<comment type="caution">
    <text evidence="9">The sequence shown here is derived from an EMBL/GenBank/DDBJ whole genome shotgun (WGS) entry which is preliminary data.</text>
</comment>
<dbReference type="GO" id="GO:0004674">
    <property type="term" value="F:protein serine/threonine kinase activity"/>
    <property type="evidence" value="ECO:0007669"/>
    <property type="project" value="UniProtKB-KW"/>
</dbReference>
<dbReference type="Gene3D" id="1.10.510.10">
    <property type="entry name" value="Transferase(Phosphotransferase) domain 1"/>
    <property type="match status" value="1"/>
</dbReference>
<comment type="catalytic activity">
    <reaction evidence="7">
        <text>L-threonyl-[protein] + ATP = O-phospho-L-threonyl-[protein] + ADP + H(+)</text>
        <dbReference type="Rhea" id="RHEA:46608"/>
        <dbReference type="Rhea" id="RHEA-COMP:11060"/>
        <dbReference type="Rhea" id="RHEA-COMP:11605"/>
        <dbReference type="ChEBI" id="CHEBI:15378"/>
        <dbReference type="ChEBI" id="CHEBI:30013"/>
        <dbReference type="ChEBI" id="CHEBI:30616"/>
        <dbReference type="ChEBI" id="CHEBI:61977"/>
        <dbReference type="ChEBI" id="CHEBI:456216"/>
        <dbReference type="EC" id="2.7.11.1"/>
    </reaction>
</comment>
<evidence type="ECO:0000256" key="6">
    <source>
        <dbReference type="ARBA" id="ARBA00022840"/>
    </source>
</evidence>
<keyword evidence="6" id="KW-0067">ATP-binding</keyword>
<dbReference type="Proteomes" id="UP001293254">
    <property type="component" value="Unassembled WGS sequence"/>
</dbReference>
<dbReference type="AlphaFoldDB" id="A0AAE2CHA1"/>
<keyword evidence="3" id="KW-0808">Transferase</keyword>
<dbReference type="EC" id="2.7.11.1" evidence="1"/>
<dbReference type="InterPro" id="IPR051420">
    <property type="entry name" value="Ser_Thr_Kinases_DiverseReg"/>
</dbReference>
<evidence type="ECO:0000256" key="7">
    <source>
        <dbReference type="ARBA" id="ARBA00047899"/>
    </source>
</evidence>
<dbReference type="EMBL" id="JACGWO010000008">
    <property type="protein sequence ID" value="KAK4422072.1"/>
    <property type="molecule type" value="Genomic_DNA"/>
</dbReference>
<reference evidence="9" key="2">
    <citation type="journal article" date="2024" name="Plant">
        <title>Genomic evolution and insights into agronomic trait innovations of Sesamum species.</title>
        <authorList>
            <person name="Miao H."/>
            <person name="Wang L."/>
            <person name="Qu L."/>
            <person name="Liu H."/>
            <person name="Sun Y."/>
            <person name="Le M."/>
            <person name="Wang Q."/>
            <person name="Wei S."/>
            <person name="Zheng Y."/>
            <person name="Lin W."/>
            <person name="Duan Y."/>
            <person name="Cao H."/>
            <person name="Xiong S."/>
            <person name="Wang X."/>
            <person name="Wei L."/>
            <person name="Li C."/>
            <person name="Ma Q."/>
            <person name="Ju M."/>
            <person name="Zhao R."/>
            <person name="Li G."/>
            <person name="Mu C."/>
            <person name="Tian Q."/>
            <person name="Mei H."/>
            <person name="Zhang T."/>
            <person name="Gao T."/>
            <person name="Zhang H."/>
        </authorList>
    </citation>
    <scope>NUCLEOTIDE SEQUENCE</scope>
    <source>
        <strain evidence="9">3651</strain>
    </source>
</reference>
<evidence type="ECO:0000256" key="5">
    <source>
        <dbReference type="ARBA" id="ARBA00022777"/>
    </source>
</evidence>
<evidence type="ECO:0000256" key="3">
    <source>
        <dbReference type="ARBA" id="ARBA00022679"/>
    </source>
</evidence>
<sequence>MFKIWNYNGKIAYEDVIEAPQDFDISYCIGTGGYDSVYRAKLSNGRDVSTSVHHVVNEKCDVYSFGVVAVETISGSYPGGFVKSMARQLGENDVSLQDFLDKRLPPPTDQILASNVVQIVGIALSFLNPDPKH</sequence>
<proteinExistence type="predicted"/>
<dbReference type="InterPro" id="IPR011009">
    <property type="entry name" value="Kinase-like_dom_sf"/>
</dbReference>
<evidence type="ECO:0000256" key="1">
    <source>
        <dbReference type="ARBA" id="ARBA00012513"/>
    </source>
</evidence>
<evidence type="ECO:0000256" key="8">
    <source>
        <dbReference type="ARBA" id="ARBA00048679"/>
    </source>
</evidence>
<organism evidence="9 10">
    <name type="scientific">Sesamum alatum</name>
    <dbReference type="NCBI Taxonomy" id="300844"/>
    <lineage>
        <taxon>Eukaryota</taxon>
        <taxon>Viridiplantae</taxon>
        <taxon>Streptophyta</taxon>
        <taxon>Embryophyta</taxon>
        <taxon>Tracheophyta</taxon>
        <taxon>Spermatophyta</taxon>
        <taxon>Magnoliopsida</taxon>
        <taxon>eudicotyledons</taxon>
        <taxon>Gunneridae</taxon>
        <taxon>Pentapetalae</taxon>
        <taxon>asterids</taxon>
        <taxon>lamiids</taxon>
        <taxon>Lamiales</taxon>
        <taxon>Pedaliaceae</taxon>
        <taxon>Sesamum</taxon>
    </lineage>
</organism>
<dbReference type="SUPFAM" id="SSF56112">
    <property type="entry name" value="Protein kinase-like (PK-like)"/>
    <property type="match status" value="1"/>
</dbReference>
<evidence type="ECO:0000313" key="9">
    <source>
        <dbReference type="EMBL" id="KAK4422072.1"/>
    </source>
</evidence>
<dbReference type="PANTHER" id="PTHR48005">
    <property type="entry name" value="LEUCINE RICH REPEAT KINASE 2"/>
    <property type="match status" value="1"/>
</dbReference>
<gene>
    <name evidence="9" type="ORF">Salat_2158100</name>
</gene>
<name>A0AAE2CHA1_9LAMI</name>
<evidence type="ECO:0000313" key="10">
    <source>
        <dbReference type="Proteomes" id="UP001293254"/>
    </source>
</evidence>
<evidence type="ECO:0000256" key="4">
    <source>
        <dbReference type="ARBA" id="ARBA00022741"/>
    </source>
</evidence>
<keyword evidence="2" id="KW-0723">Serine/threonine-protein kinase</keyword>
<keyword evidence="5" id="KW-0418">Kinase</keyword>
<comment type="catalytic activity">
    <reaction evidence="8">
        <text>L-seryl-[protein] + ATP = O-phospho-L-seryl-[protein] + ADP + H(+)</text>
        <dbReference type="Rhea" id="RHEA:17989"/>
        <dbReference type="Rhea" id="RHEA-COMP:9863"/>
        <dbReference type="Rhea" id="RHEA-COMP:11604"/>
        <dbReference type="ChEBI" id="CHEBI:15378"/>
        <dbReference type="ChEBI" id="CHEBI:29999"/>
        <dbReference type="ChEBI" id="CHEBI:30616"/>
        <dbReference type="ChEBI" id="CHEBI:83421"/>
        <dbReference type="ChEBI" id="CHEBI:456216"/>
        <dbReference type="EC" id="2.7.11.1"/>
    </reaction>
</comment>
<keyword evidence="10" id="KW-1185">Reference proteome</keyword>
<evidence type="ECO:0000256" key="2">
    <source>
        <dbReference type="ARBA" id="ARBA00022527"/>
    </source>
</evidence>
<dbReference type="PANTHER" id="PTHR48005:SF16">
    <property type="entry name" value="MDIS1-INTERACTING RECEPTOR LIKE KINASE 2-LIKE ISOFORM X1"/>
    <property type="match status" value="1"/>
</dbReference>
<reference evidence="9" key="1">
    <citation type="submission" date="2020-06" db="EMBL/GenBank/DDBJ databases">
        <authorList>
            <person name="Li T."/>
            <person name="Hu X."/>
            <person name="Zhang T."/>
            <person name="Song X."/>
            <person name="Zhang H."/>
            <person name="Dai N."/>
            <person name="Sheng W."/>
            <person name="Hou X."/>
            <person name="Wei L."/>
        </authorList>
    </citation>
    <scope>NUCLEOTIDE SEQUENCE</scope>
    <source>
        <strain evidence="9">3651</strain>
        <tissue evidence="9">Leaf</tissue>
    </source>
</reference>
<protein>
    <recommendedName>
        <fullName evidence="1">non-specific serine/threonine protein kinase</fullName>
        <ecNumber evidence="1">2.7.11.1</ecNumber>
    </recommendedName>
</protein>
<dbReference type="GO" id="GO:0005524">
    <property type="term" value="F:ATP binding"/>
    <property type="evidence" value="ECO:0007669"/>
    <property type="project" value="UniProtKB-KW"/>
</dbReference>
<keyword evidence="4" id="KW-0547">Nucleotide-binding</keyword>
<accession>A0AAE2CHA1</accession>